<sequence>MQGYGNLNDRKIIDTFEYEWYNPSGERINRDSQEEKTINLNKKSDFGLYKVKVKGRTSNYESEVYFQIIEEPSYSNYTSDPFKVSIWYSPQPPVIDEEFKIYCNVTNNPMDYIDASKIDLYKSDAPANSQYSESYYDPTMAARVLKIYKFNRAAAGEYRCVFLMNNGSYTQKINIEWHEPPPSTNYHVSIDYFPKDYQIGSFLELTCGIKPSPAPANAEFRWYSNGKEIASGPVYRIPSFSNKD</sequence>
<dbReference type="Proteomes" id="UP001626550">
    <property type="component" value="Unassembled WGS sequence"/>
</dbReference>
<comment type="caution">
    <text evidence="4">The sequence shown here is derived from an EMBL/GenBank/DDBJ whole genome shotgun (WGS) entry which is preliminary data.</text>
</comment>
<evidence type="ECO:0000313" key="5">
    <source>
        <dbReference type="Proteomes" id="UP001626550"/>
    </source>
</evidence>
<dbReference type="PANTHER" id="PTHR11481">
    <property type="entry name" value="IMMUNOGLOBULIN FC RECEPTOR"/>
    <property type="match status" value="1"/>
</dbReference>
<proteinExistence type="predicted"/>
<dbReference type="PANTHER" id="PTHR11481:SF60">
    <property type="entry name" value="IG-LIKE DOMAIN-CONTAINING PROTEIN"/>
    <property type="match status" value="1"/>
</dbReference>
<feature type="non-terminal residue" evidence="4">
    <location>
        <position position="244"/>
    </location>
</feature>
<dbReference type="InterPro" id="IPR036179">
    <property type="entry name" value="Ig-like_dom_sf"/>
</dbReference>
<accession>A0ABD2PHY7</accession>
<keyword evidence="5" id="KW-1185">Reference proteome</keyword>
<dbReference type="EMBL" id="JBJKFK010009165">
    <property type="protein sequence ID" value="KAL3306890.1"/>
    <property type="molecule type" value="Genomic_DNA"/>
</dbReference>
<keyword evidence="1" id="KW-0732">Signal</keyword>
<gene>
    <name evidence="4" type="ORF">Ciccas_014614</name>
</gene>
<reference evidence="4 5" key="1">
    <citation type="submission" date="2024-11" db="EMBL/GenBank/DDBJ databases">
        <title>Adaptive evolution of stress response genes in parasites aligns with host niche diversity.</title>
        <authorList>
            <person name="Hahn C."/>
            <person name="Resl P."/>
        </authorList>
    </citation>
    <scope>NUCLEOTIDE SEQUENCE [LARGE SCALE GENOMIC DNA]</scope>
    <source>
        <strain evidence="4">EGGRZ-B1_66</strain>
        <tissue evidence="4">Body</tissue>
    </source>
</reference>
<dbReference type="SUPFAM" id="SSF48726">
    <property type="entry name" value="Immunoglobulin"/>
    <property type="match status" value="2"/>
</dbReference>
<evidence type="ECO:0000256" key="1">
    <source>
        <dbReference type="ARBA" id="ARBA00022729"/>
    </source>
</evidence>
<evidence type="ECO:0000256" key="2">
    <source>
        <dbReference type="ARBA" id="ARBA00023157"/>
    </source>
</evidence>
<evidence type="ECO:0000313" key="4">
    <source>
        <dbReference type="EMBL" id="KAL3306890.1"/>
    </source>
</evidence>
<keyword evidence="2" id="KW-1015">Disulfide bond</keyword>
<name>A0ABD2PHY7_9PLAT</name>
<evidence type="ECO:0000259" key="3">
    <source>
        <dbReference type="PROSITE" id="PS50835"/>
    </source>
</evidence>
<dbReference type="PROSITE" id="PS50835">
    <property type="entry name" value="IG_LIKE"/>
    <property type="match status" value="1"/>
</dbReference>
<dbReference type="InterPro" id="IPR050488">
    <property type="entry name" value="Ig_Fc_receptor"/>
</dbReference>
<feature type="domain" description="Ig-like" evidence="3">
    <location>
        <begin position="182"/>
        <end position="244"/>
    </location>
</feature>
<dbReference type="AlphaFoldDB" id="A0ABD2PHY7"/>
<protein>
    <recommendedName>
        <fullName evidence="3">Ig-like domain-containing protein</fullName>
    </recommendedName>
</protein>
<dbReference type="InterPro" id="IPR007110">
    <property type="entry name" value="Ig-like_dom"/>
</dbReference>
<organism evidence="4 5">
    <name type="scientific">Cichlidogyrus casuarinus</name>
    <dbReference type="NCBI Taxonomy" id="1844966"/>
    <lineage>
        <taxon>Eukaryota</taxon>
        <taxon>Metazoa</taxon>
        <taxon>Spiralia</taxon>
        <taxon>Lophotrochozoa</taxon>
        <taxon>Platyhelminthes</taxon>
        <taxon>Monogenea</taxon>
        <taxon>Monopisthocotylea</taxon>
        <taxon>Dactylogyridea</taxon>
        <taxon>Ancyrocephalidae</taxon>
        <taxon>Cichlidogyrus</taxon>
    </lineage>
</organism>